<keyword evidence="3" id="KW-1185">Reference proteome</keyword>
<sequence length="253" mass="25978">MTEIELSSRDGVATITLAAPRRRNALTVAMARELIDAAHTAGNDPAVGAVVVRGSGGHFCAGAHRDVLAAAEEDPVGSGPYEDLGTLYESFATVGKLGVPVVAAVRGSAVGAGVNLLLAADVRVVARDARILAGFTAIGLHPGGGHLLLAATAMGRQGAAALALLGQELDGEAAFRAGLAWECVDDDEVDERALALAAGAGRDPELTRRITASFRRTVPPSATEWEVALEAERASQLWSLRRRGSLRGTGGST</sequence>
<dbReference type="RefSeq" id="WP_203374683.1">
    <property type="nucleotide sequence ID" value="NZ_JAENHP010000001.1"/>
</dbReference>
<comment type="similarity">
    <text evidence="1">Belongs to the enoyl-CoA hydratase/isomerase family.</text>
</comment>
<proteinExistence type="inferred from homology"/>
<evidence type="ECO:0000256" key="1">
    <source>
        <dbReference type="RuleBase" id="RU003707"/>
    </source>
</evidence>
<evidence type="ECO:0000313" key="2">
    <source>
        <dbReference type="EMBL" id="MBM2614826.1"/>
    </source>
</evidence>
<dbReference type="EMBL" id="JAENHP010000001">
    <property type="protein sequence ID" value="MBM2614826.1"/>
    <property type="molecule type" value="Genomic_DNA"/>
</dbReference>
<organism evidence="2 3">
    <name type="scientific">Paractinoplanes ovalisporus</name>
    <dbReference type="NCBI Taxonomy" id="2810368"/>
    <lineage>
        <taxon>Bacteria</taxon>
        <taxon>Bacillati</taxon>
        <taxon>Actinomycetota</taxon>
        <taxon>Actinomycetes</taxon>
        <taxon>Micromonosporales</taxon>
        <taxon>Micromonosporaceae</taxon>
        <taxon>Paractinoplanes</taxon>
    </lineage>
</organism>
<protein>
    <submittedName>
        <fullName evidence="2">Enoyl-CoA hydratase/isomerase family protein</fullName>
    </submittedName>
</protein>
<dbReference type="PROSITE" id="PS00166">
    <property type="entry name" value="ENOYL_COA_HYDRATASE"/>
    <property type="match status" value="1"/>
</dbReference>
<dbReference type="Gene3D" id="3.90.226.10">
    <property type="entry name" value="2-enoyl-CoA Hydratase, Chain A, domain 1"/>
    <property type="match status" value="1"/>
</dbReference>
<dbReference type="CDD" id="cd06558">
    <property type="entry name" value="crotonase-like"/>
    <property type="match status" value="1"/>
</dbReference>
<dbReference type="Pfam" id="PF00378">
    <property type="entry name" value="ECH_1"/>
    <property type="match status" value="1"/>
</dbReference>
<accession>A0ABS2A6H2</accession>
<dbReference type="PANTHER" id="PTHR43459">
    <property type="entry name" value="ENOYL-COA HYDRATASE"/>
    <property type="match status" value="1"/>
</dbReference>
<evidence type="ECO:0000313" key="3">
    <source>
        <dbReference type="Proteomes" id="UP000632138"/>
    </source>
</evidence>
<dbReference type="PANTHER" id="PTHR43459:SF1">
    <property type="entry name" value="EG:BACN32G11.4 PROTEIN"/>
    <property type="match status" value="1"/>
</dbReference>
<gene>
    <name evidence="2" type="ORF">JIG36_04550</name>
</gene>
<reference evidence="2 3" key="1">
    <citation type="submission" date="2021-01" db="EMBL/GenBank/DDBJ databases">
        <title>Actinoplanes sp. nov. LDG1-06 isolated from lichen.</title>
        <authorList>
            <person name="Saeng-In P."/>
            <person name="Phongsopitanun W."/>
            <person name="Kanchanasin P."/>
            <person name="Yuki M."/>
            <person name="Kudo T."/>
            <person name="Ohkuma M."/>
            <person name="Tanasupawat S."/>
        </authorList>
    </citation>
    <scope>NUCLEOTIDE SEQUENCE [LARGE SCALE GENOMIC DNA]</scope>
    <source>
        <strain evidence="2 3">LDG1-06</strain>
    </source>
</reference>
<name>A0ABS2A6H2_9ACTN</name>
<dbReference type="InterPro" id="IPR029045">
    <property type="entry name" value="ClpP/crotonase-like_dom_sf"/>
</dbReference>
<comment type="caution">
    <text evidence="2">The sequence shown here is derived from an EMBL/GenBank/DDBJ whole genome shotgun (WGS) entry which is preliminary data.</text>
</comment>
<dbReference type="InterPro" id="IPR018376">
    <property type="entry name" value="Enoyl-CoA_hyd/isom_CS"/>
</dbReference>
<dbReference type="Proteomes" id="UP000632138">
    <property type="component" value="Unassembled WGS sequence"/>
</dbReference>
<dbReference type="InterPro" id="IPR001753">
    <property type="entry name" value="Enoyl-CoA_hydra/iso"/>
</dbReference>
<dbReference type="SUPFAM" id="SSF52096">
    <property type="entry name" value="ClpP/crotonase"/>
    <property type="match status" value="1"/>
</dbReference>